<feature type="compositionally biased region" description="Basic and acidic residues" evidence="1">
    <location>
        <begin position="90"/>
        <end position="106"/>
    </location>
</feature>
<evidence type="ECO:0000256" key="1">
    <source>
        <dbReference type="SAM" id="MobiDB-lite"/>
    </source>
</evidence>
<evidence type="ECO:0000313" key="3">
    <source>
        <dbReference type="Proteomes" id="UP000324222"/>
    </source>
</evidence>
<feature type="compositionally biased region" description="Low complexity" evidence="1">
    <location>
        <begin position="36"/>
        <end position="73"/>
    </location>
</feature>
<dbReference type="EMBL" id="VSRR010036097">
    <property type="protein sequence ID" value="MPC73116.1"/>
    <property type="molecule type" value="Genomic_DNA"/>
</dbReference>
<dbReference type="Proteomes" id="UP000324222">
    <property type="component" value="Unassembled WGS sequence"/>
</dbReference>
<sequence length="139" mass="14567">MNAINDITTSALRISVTKSCRDWSRLLTTDSTTWQSPPSSSNSSSPSSSFSSSSSSLSSSTPSNSSSSSFPASRTNQLTSTSHAASPELSKADGKDSGNYGRELRLHTFPNQISGGPQNEPHGTPRKVGRVTCVSPSVL</sequence>
<dbReference type="AlphaFoldDB" id="A0A5B7HTR3"/>
<reference evidence="2 3" key="1">
    <citation type="submission" date="2019-05" db="EMBL/GenBank/DDBJ databases">
        <title>Another draft genome of Portunus trituberculatus and its Hox gene families provides insights of decapod evolution.</title>
        <authorList>
            <person name="Jeong J.-H."/>
            <person name="Song I."/>
            <person name="Kim S."/>
            <person name="Choi T."/>
            <person name="Kim D."/>
            <person name="Ryu S."/>
            <person name="Kim W."/>
        </authorList>
    </citation>
    <scope>NUCLEOTIDE SEQUENCE [LARGE SCALE GENOMIC DNA]</scope>
    <source>
        <tissue evidence="2">Muscle</tissue>
    </source>
</reference>
<name>A0A5B7HTR3_PORTR</name>
<accession>A0A5B7HTR3</accession>
<organism evidence="2 3">
    <name type="scientific">Portunus trituberculatus</name>
    <name type="common">Swimming crab</name>
    <name type="synonym">Neptunus trituberculatus</name>
    <dbReference type="NCBI Taxonomy" id="210409"/>
    <lineage>
        <taxon>Eukaryota</taxon>
        <taxon>Metazoa</taxon>
        <taxon>Ecdysozoa</taxon>
        <taxon>Arthropoda</taxon>
        <taxon>Crustacea</taxon>
        <taxon>Multicrustacea</taxon>
        <taxon>Malacostraca</taxon>
        <taxon>Eumalacostraca</taxon>
        <taxon>Eucarida</taxon>
        <taxon>Decapoda</taxon>
        <taxon>Pleocyemata</taxon>
        <taxon>Brachyura</taxon>
        <taxon>Eubrachyura</taxon>
        <taxon>Portunoidea</taxon>
        <taxon>Portunidae</taxon>
        <taxon>Portuninae</taxon>
        <taxon>Portunus</taxon>
    </lineage>
</organism>
<protein>
    <submittedName>
        <fullName evidence="2">Uncharacterized protein</fullName>
    </submittedName>
</protein>
<evidence type="ECO:0000313" key="2">
    <source>
        <dbReference type="EMBL" id="MPC73116.1"/>
    </source>
</evidence>
<comment type="caution">
    <text evidence="2">The sequence shown here is derived from an EMBL/GenBank/DDBJ whole genome shotgun (WGS) entry which is preliminary data.</text>
</comment>
<feature type="region of interest" description="Disordered" evidence="1">
    <location>
        <begin position="28"/>
        <end position="139"/>
    </location>
</feature>
<gene>
    <name evidence="2" type="ORF">E2C01_067433</name>
</gene>
<feature type="compositionally biased region" description="Polar residues" evidence="1">
    <location>
        <begin position="74"/>
        <end position="84"/>
    </location>
</feature>
<proteinExistence type="predicted"/>
<keyword evidence="3" id="KW-1185">Reference proteome</keyword>